<organism evidence="1">
    <name type="scientific">marine sediment metagenome</name>
    <dbReference type="NCBI Taxonomy" id="412755"/>
    <lineage>
        <taxon>unclassified sequences</taxon>
        <taxon>metagenomes</taxon>
        <taxon>ecological metagenomes</taxon>
    </lineage>
</organism>
<evidence type="ECO:0000313" key="1">
    <source>
        <dbReference type="EMBL" id="KKL66099.1"/>
    </source>
</evidence>
<name>A0A0F9DWH5_9ZZZZ</name>
<reference evidence="1" key="1">
    <citation type="journal article" date="2015" name="Nature">
        <title>Complex archaea that bridge the gap between prokaryotes and eukaryotes.</title>
        <authorList>
            <person name="Spang A."/>
            <person name="Saw J.H."/>
            <person name="Jorgensen S.L."/>
            <person name="Zaremba-Niedzwiedzka K."/>
            <person name="Martijn J."/>
            <person name="Lind A.E."/>
            <person name="van Eijk R."/>
            <person name="Schleper C."/>
            <person name="Guy L."/>
            <person name="Ettema T.J."/>
        </authorList>
    </citation>
    <scope>NUCLEOTIDE SEQUENCE</scope>
</reference>
<dbReference type="EMBL" id="LAZR01027313">
    <property type="protein sequence ID" value="KKL66099.1"/>
    <property type="molecule type" value="Genomic_DNA"/>
</dbReference>
<gene>
    <name evidence="1" type="ORF">LCGC14_2148400</name>
</gene>
<protein>
    <submittedName>
        <fullName evidence="1">Uncharacterized protein</fullName>
    </submittedName>
</protein>
<proteinExistence type="predicted"/>
<dbReference type="AlphaFoldDB" id="A0A0F9DWH5"/>
<accession>A0A0F9DWH5</accession>
<sequence>MKFTKLTMLLLFLFCAPLFLPAQTTCPSGYTIAEGFRVQDPTAAVGTFIVPVCISGSTGTIKFQGDMLIQTDITPKSGSHLALKSADDNTQVRINSRNYTQTTGSSIGFQVKPAQTVTTTGNVIGGEISPRYNSGIAGGSIIGLHVDAFLKGTAAGTLSGDVRGMQIELITDDAGTRTIDGYVT</sequence>
<comment type="caution">
    <text evidence="1">The sequence shown here is derived from an EMBL/GenBank/DDBJ whole genome shotgun (WGS) entry which is preliminary data.</text>
</comment>